<keyword evidence="2" id="KW-1185">Reference proteome</keyword>
<protein>
    <submittedName>
        <fullName evidence="1">Uncharacterized protein</fullName>
    </submittedName>
</protein>
<evidence type="ECO:0000313" key="2">
    <source>
        <dbReference type="Proteomes" id="UP000192251"/>
    </source>
</evidence>
<reference evidence="1 2" key="1">
    <citation type="submission" date="2017-04" db="EMBL/GenBank/DDBJ databases">
        <title>The complete genome sequence of Streptomyces albolongus YIM 101047, the producer of novel bafilomycins and novel odoriferous sesquiterpenoids.</title>
        <authorList>
            <person name="Yin M."/>
            <person name="Jiang Y."/>
        </authorList>
    </citation>
    <scope>NUCLEOTIDE SEQUENCE [LARGE SCALE GENOMIC DNA]</scope>
    <source>
        <strain evidence="1 2">YIM 101047</strain>
    </source>
</reference>
<accession>A0ABC8BVD6</accession>
<sequence>MIADWTSFEDVGKSFNGEVLTAAEYRRVEDSYISAVAYLADAMQADRFELRNLVLNEPPPAWLGAVYDGCSVDRHTALRLLRWMLRHGLLSCTLTSGDTLRVAVETDFYLSVEIQPDAVDSLDEVKRLGLHVVSVPCGKEESDAASRPADGEFWEEVAQSVRLSRGTTAILERWADGSYGCRWHPILDEDLSIISRSIRPHSLVTAYLDANVQWISRQNLLPAIESATMAEELPVVIFSRSIGGVSPEILVCREGVDLPTEAEVPLGDDFGFFLWPDDDSTSIQAVVPGD</sequence>
<proteinExistence type="predicted"/>
<organism evidence="1 2">
    <name type="scientific">Kitasatospora albolonga</name>
    <dbReference type="NCBI Taxonomy" id="68173"/>
    <lineage>
        <taxon>Bacteria</taxon>
        <taxon>Bacillati</taxon>
        <taxon>Actinomycetota</taxon>
        <taxon>Actinomycetes</taxon>
        <taxon>Kitasatosporales</taxon>
        <taxon>Streptomycetaceae</taxon>
        <taxon>Kitasatospora</taxon>
    </lineage>
</organism>
<evidence type="ECO:0000313" key="1">
    <source>
        <dbReference type="EMBL" id="ARF74384.1"/>
    </source>
</evidence>
<dbReference type="Proteomes" id="UP000192251">
    <property type="component" value="Chromosome"/>
</dbReference>
<dbReference type="EMBL" id="CP020563">
    <property type="protein sequence ID" value="ARF74384.1"/>
    <property type="molecule type" value="Genomic_DNA"/>
</dbReference>
<gene>
    <name evidence="1" type="ORF">B7C62_20715</name>
</gene>
<dbReference type="KEGG" id="kab:B7C62_20715"/>
<name>A0ABC8BVD6_9ACTN</name>
<dbReference type="AlphaFoldDB" id="A0ABC8BVD6"/>